<keyword evidence="2" id="KW-1185">Reference proteome</keyword>
<protein>
    <submittedName>
        <fullName evidence="1">Uncharacterized protein</fullName>
    </submittedName>
</protein>
<sequence length="125" mass="13962">MHRAIRLRARHGVRREESHVRQQARVSGEVLLSAEAQYAAGETLRTIATDVGVSRQRLASLLRERGVRLRRTAPSDAEVQEMVRRYADGESLERVGARVGFSAGTVRNHLIAAGVLLRDPQGRER</sequence>
<proteinExistence type="predicted"/>
<accession>A0A8J2U0Y5</accession>
<name>A0A8J2U0Y5_9MICO</name>
<organism evidence="1 2">
    <name type="scientific">Sediminivirga luteola</name>
    <dbReference type="NCBI Taxonomy" id="1774748"/>
    <lineage>
        <taxon>Bacteria</taxon>
        <taxon>Bacillati</taxon>
        <taxon>Actinomycetota</taxon>
        <taxon>Actinomycetes</taxon>
        <taxon>Micrococcales</taxon>
        <taxon>Brevibacteriaceae</taxon>
        <taxon>Sediminivirga</taxon>
    </lineage>
</organism>
<dbReference type="EMBL" id="BMFY01000018">
    <property type="protein sequence ID" value="GGA26609.1"/>
    <property type="molecule type" value="Genomic_DNA"/>
</dbReference>
<dbReference type="Proteomes" id="UP000616114">
    <property type="component" value="Unassembled WGS sequence"/>
</dbReference>
<dbReference type="Gene3D" id="1.10.10.60">
    <property type="entry name" value="Homeodomain-like"/>
    <property type="match status" value="1"/>
</dbReference>
<reference evidence="1" key="1">
    <citation type="journal article" date="2014" name="Int. J. Syst. Evol. Microbiol.">
        <title>Complete genome sequence of Corynebacterium casei LMG S-19264T (=DSM 44701T), isolated from a smear-ripened cheese.</title>
        <authorList>
            <consortium name="US DOE Joint Genome Institute (JGI-PGF)"/>
            <person name="Walter F."/>
            <person name="Albersmeier A."/>
            <person name="Kalinowski J."/>
            <person name="Ruckert C."/>
        </authorList>
    </citation>
    <scope>NUCLEOTIDE SEQUENCE</scope>
    <source>
        <strain evidence="1">CGMCC 1.12785</strain>
    </source>
</reference>
<evidence type="ECO:0000313" key="2">
    <source>
        <dbReference type="Proteomes" id="UP000616114"/>
    </source>
</evidence>
<evidence type="ECO:0000313" key="1">
    <source>
        <dbReference type="EMBL" id="GGA26609.1"/>
    </source>
</evidence>
<comment type="caution">
    <text evidence="1">The sequence shown here is derived from an EMBL/GenBank/DDBJ whole genome shotgun (WGS) entry which is preliminary data.</text>
</comment>
<reference evidence="1" key="2">
    <citation type="submission" date="2020-09" db="EMBL/GenBank/DDBJ databases">
        <authorList>
            <person name="Sun Q."/>
            <person name="Zhou Y."/>
        </authorList>
    </citation>
    <scope>NUCLEOTIDE SEQUENCE</scope>
    <source>
        <strain evidence="1">CGMCC 1.12785</strain>
    </source>
</reference>
<dbReference type="AlphaFoldDB" id="A0A8J2U0Y5"/>
<gene>
    <name evidence="1" type="ORF">GCM10011333_31880</name>
</gene>